<keyword evidence="7" id="KW-0902">Two-component regulatory system</keyword>
<organism evidence="11 12">
    <name type="scientific">Marinomonas piezotolerans</name>
    <dbReference type="NCBI Taxonomy" id="2213058"/>
    <lineage>
        <taxon>Bacteria</taxon>
        <taxon>Pseudomonadati</taxon>
        <taxon>Pseudomonadota</taxon>
        <taxon>Gammaproteobacteria</taxon>
        <taxon>Oceanospirillales</taxon>
        <taxon>Oceanospirillaceae</taxon>
        <taxon>Marinomonas</taxon>
    </lineage>
</organism>
<keyword evidence="6 9" id="KW-1133">Transmembrane helix</keyword>
<keyword evidence="5 11" id="KW-0418">Kinase</keyword>
<dbReference type="GO" id="GO:0005886">
    <property type="term" value="C:plasma membrane"/>
    <property type="evidence" value="ECO:0007669"/>
    <property type="project" value="UniProtKB-SubCell"/>
</dbReference>
<evidence type="ECO:0000256" key="7">
    <source>
        <dbReference type="ARBA" id="ARBA00023012"/>
    </source>
</evidence>
<dbReference type="InterPro" id="IPR036890">
    <property type="entry name" value="HATPase_C_sf"/>
</dbReference>
<dbReference type="Pfam" id="PF02518">
    <property type="entry name" value="HATPase_c"/>
    <property type="match status" value="1"/>
</dbReference>
<dbReference type="Gene3D" id="3.30.450.20">
    <property type="entry name" value="PAS domain"/>
    <property type="match status" value="1"/>
</dbReference>
<dbReference type="GO" id="GO:0046983">
    <property type="term" value="F:protein dimerization activity"/>
    <property type="evidence" value="ECO:0007669"/>
    <property type="project" value="InterPro"/>
</dbReference>
<evidence type="ECO:0000256" key="1">
    <source>
        <dbReference type="ARBA" id="ARBA00004651"/>
    </source>
</evidence>
<accession>A0A370U8T1</accession>
<dbReference type="SUPFAM" id="SSF55874">
    <property type="entry name" value="ATPase domain of HSP90 chaperone/DNA topoisomerase II/histidine kinase"/>
    <property type="match status" value="1"/>
</dbReference>
<evidence type="ECO:0000313" key="12">
    <source>
        <dbReference type="Proteomes" id="UP000254326"/>
    </source>
</evidence>
<evidence type="ECO:0000256" key="5">
    <source>
        <dbReference type="ARBA" id="ARBA00022777"/>
    </source>
</evidence>
<evidence type="ECO:0000256" key="4">
    <source>
        <dbReference type="ARBA" id="ARBA00022692"/>
    </source>
</evidence>
<dbReference type="InterPro" id="IPR011712">
    <property type="entry name" value="Sig_transdc_His_kin_sub3_dim/P"/>
</dbReference>
<feature type="transmembrane region" description="Helical" evidence="9">
    <location>
        <begin position="203"/>
        <end position="226"/>
    </location>
</feature>
<dbReference type="EMBL" id="QKRA01000004">
    <property type="protein sequence ID" value="RDL44177.1"/>
    <property type="molecule type" value="Genomic_DNA"/>
</dbReference>
<proteinExistence type="predicted"/>
<evidence type="ECO:0000259" key="10">
    <source>
        <dbReference type="SMART" id="SM01049"/>
    </source>
</evidence>
<comment type="subcellular location">
    <subcellularLocation>
        <location evidence="1">Cell membrane</location>
        <topology evidence="1">Multi-pass membrane protein</topology>
    </subcellularLocation>
</comment>
<keyword evidence="2" id="KW-1003">Cell membrane</keyword>
<dbReference type="Proteomes" id="UP000254326">
    <property type="component" value="Unassembled WGS sequence"/>
</dbReference>
<evidence type="ECO:0000256" key="3">
    <source>
        <dbReference type="ARBA" id="ARBA00022679"/>
    </source>
</evidence>
<gene>
    <name evidence="11" type="ORF">DN730_11135</name>
</gene>
<dbReference type="PANTHER" id="PTHR24421">
    <property type="entry name" value="NITRATE/NITRITE SENSOR PROTEIN NARX-RELATED"/>
    <property type="match status" value="1"/>
</dbReference>
<evidence type="ECO:0000256" key="2">
    <source>
        <dbReference type="ARBA" id="ARBA00022475"/>
    </source>
</evidence>
<protein>
    <submittedName>
        <fullName evidence="11">Histidine kinase</fullName>
    </submittedName>
</protein>
<dbReference type="SMART" id="SM01049">
    <property type="entry name" value="Cache_2"/>
    <property type="match status" value="1"/>
</dbReference>
<dbReference type="PANTHER" id="PTHR24421:SF59">
    <property type="entry name" value="OXYGEN SENSOR HISTIDINE KINASE NREB"/>
    <property type="match status" value="1"/>
</dbReference>
<dbReference type="Pfam" id="PF17200">
    <property type="entry name" value="sCache_2"/>
    <property type="match status" value="1"/>
</dbReference>
<dbReference type="GO" id="GO:0000155">
    <property type="term" value="F:phosphorelay sensor kinase activity"/>
    <property type="evidence" value="ECO:0007669"/>
    <property type="project" value="InterPro"/>
</dbReference>
<sequence>MTLKSKIILLTLIPLLLATAIITYLGVTHAHSLTQQELALYEQRMIATRKQALKDNVAIAMSAIRPIIDDTTLTDEQAKQQVRDLLMGLRYGEDGYFFAYQQDGVNLVHPTQPDFVGQNLLEFQDREGDFLIKNLLQAANSGGGFHRYIWEKPPLLVQEDKLSYVVIIERWNWMMGTGLYLDDIYRDLDVAQDSMNRNITASLFTVLFVLGLTVVVVVLLGLLINLREHRLADARLKKLIQRFIRMQISERRKFSRELHDGINQMLVSGKFRVELVANKLRKGVAWEAVIKDLQQAESVIDQTIREVRQISHDLRPTLLDDLGLEAALIGMLTQFSERTGIHVEHQFTPRLNALMEEVEITLYRMSQECLSNIEKHAEAKNVTFTIEIQRDLLCLECRDDGVGFDTGESPSGIGVLNMRERLALIEGEFFIHSEASVGTTVIATVPIDIAFVGEQYDS</sequence>
<dbReference type="InterPro" id="IPR003594">
    <property type="entry name" value="HATPase_dom"/>
</dbReference>
<evidence type="ECO:0000313" key="11">
    <source>
        <dbReference type="EMBL" id="RDL44177.1"/>
    </source>
</evidence>
<reference evidence="11 12" key="1">
    <citation type="submission" date="2018-06" db="EMBL/GenBank/DDBJ databases">
        <title>Marinomonas sp. YLB-05 draft genome sequence.</title>
        <authorList>
            <person name="Yu L."/>
            <person name="Tang X."/>
        </authorList>
    </citation>
    <scope>NUCLEOTIDE SEQUENCE [LARGE SCALE GENOMIC DNA]</scope>
    <source>
        <strain evidence="11 12">YLB-05</strain>
    </source>
</reference>
<dbReference type="InterPro" id="IPR033480">
    <property type="entry name" value="sCache_2"/>
</dbReference>
<keyword evidence="12" id="KW-1185">Reference proteome</keyword>
<dbReference type="Pfam" id="PF07730">
    <property type="entry name" value="HisKA_3"/>
    <property type="match status" value="1"/>
</dbReference>
<keyword evidence="3" id="KW-0808">Transferase</keyword>
<keyword evidence="8 9" id="KW-0472">Membrane</keyword>
<evidence type="ECO:0000256" key="8">
    <source>
        <dbReference type="ARBA" id="ARBA00023136"/>
    </source>
</evidence>
<evidence type="ECO:0000256" key="9">
    <source>
        <dbReference type="SAM" id="Phobius"/>
    </source>
</evidence>
<dbReference type="Gene3D" id="3.30.565.10">
    <property type="entry name" value="Histidine kinase-like ATPase, C-terminal domain"/>
    <property type="match status" value="1"/>
</dbReference>
<feature type="domain" description="Single Cache" evidence="10">
    <location>
        <begin position="42"/>
        <end position="133"/>
    </location>
</feature>
<keyword evidence="4 9" id="KW-0812">Transmembrane</keyword>
<dbReference type="RefSeq" id="WP_115468215.1">
    <property type="nucleotide sequence ID" value="NZ_QKRA01000004.1"/>
</dbReference>
<comment type="caution">
    <text evidence="11">The sequence shown here is derived from an EMBL/GenBank/DDBJ whole genome shotgun (WGS) entry which is preliminary data.</text>
</comment>
<dbReference type="InterPro" id="IPR050482">
    <property type="entry name" value="Sensor_HK_TwoCompSys"/>
</dbReference>
<name>A0A370U8T1_9GAMM</name>
<dbReference type="OrthoDB" id="9797605at2"/>
<evidence type="ECO:0000256" key="6">
    <source>
        <dbReference type="ARBA" id="ARBA00022989"/>
    </source>
</evidence>
<dbReference type="AlphaFoldDB" id="A0A370U8T1"/>
<dbReference type="CDD" id="cd16917">
    <property type="entry name" value="HATPase_UhpB-NarQ-NarX-like"/>
    <property type="match status" value="1"/>
</dbReference>
<dbReference type="Gene3D" id="1.20.5.1930">
    <property type="match status" value="1"/>
</dbReference>